<name>D1C600_SPHTD</name>
<gene>
    <name evidence="3" type="ordered locus">Sthe_2125</name>
</gene>
<dbReference type="OrthoDB" id="9789943at2"/>
<dbReference type="EMBL" id="CP001823">
    <property type="protein sequence ID" value="ACZ39552.1"/>
    <property type="molecule type" value="Genomic_DNA"/>
</dbReference>
<dbReference type="KEGG" id="sti:Sthe_2125"/>
<dbReference type="Pfam" id="PF01882">
    <property type="entry name" value="DUF58"/>
    <property type="match status" value="1"/>
</dbReference>
<dbReference type="InParanoid" id="D1C600"/>
<dbReference type="HOGENOM" id="CLU_026152_3_0_0"/>
<dbReference type="Proteomes" id="UP000002027">
    <property type="component" value="Chromosome 1"/>
</dbReference>
<keyword evidence="1" id="KW-0472">Membrane</keyword>
<keyword evidence="4" id="KW-1185">Reference proteome</keyword>
<dbReference type="STRING" id="479434.Sthe_2125"/>
<dbReference type="RefSeq" id="WP_012872598.1">
    <property type="nucleotide sequence ID" value="NC_013523.1"/>
</dbReference>
<sequence length="418" mass="46636">MRSNFFTSIWIYGAGVFLLLGMALRQPALSILALLTLLTAGGSWLWSRRSLDGVVYERTLSATRVFRGESIVLTASVVNRKWLPLPWLEVEDQISDRVKVRERETLPSARPGMTLLRITTSVRWFERVTWTFHLDCPERGAYVIGPPSLRSGDLFGFFSREERRTDQCRFIVYPRVVPLEDLGLPALHPFGERRVPHHLITDPARTIGIRDYRPEDSFRFIHWKATARMQEVQVKVFEPTVSVHLGVFLCLDTFERYWEGVDYQRAESAIVAAASIAAHGLEQRYLVGMYANGVLAGSDQALRIPAGRGPDQLTAILEGLAKLTPLAATNFPRLLRQEARRFPWGSTVVVVAALMTTALANELAALLAAGHRVVLVGIGEVEPPPLPGLVVHTLPENLLGATPGHRYVHTIDLGVSRP</sequence>
<proteinExistence type="predicted"/>
<dbReference type="PANTHER" id="PTHR34351">
    <property type="entry name" value="SLR1927 PROTEIN-RELATED"/>
    <property type="match status" value="1"/>
</dbReference>
<evidence type="ECO:0000259" key="2">
    <source>
        <dbReference type="Pfam" id="PF01882"/>
    </source>
</evidence>
<accession>D1C600</accession>
<dbReference type="PANTHER" id="PTHR34351:SF2">
    <property type="entry name" value="DUF58 DOMAIN-CONTAINING PROTEIN"/>
    <property type="match status" value="1"/>
</dbReference>
<feature type="domain" description="DUF58" evidence="2">
    <location>
        <begin position="209"/>
        <end position="382"/>
    </location>
</feature>
<dbReference type="eggNOG" id="COG1721">
    <property type="taxonomic scope" value="Bacteria"/>
</dbReference>
<keyword evidence="1" id="KW-0812">Transmembrane</keyword>
<organism evidence="3 4">
    <name type="scientific">Sphaerobacter thermophilus (strain ATCC 49802 / DSM 20745 / KCCM 41009 / NCIMB 13125 / S 6022)</name>
    <dbReference type="NCBI Taxonomy" id="479434"/>
    <lineage>
        <taxon>Bacteria</taxon>
        <taxon>Pseudomonadati</taxon>
        <taxon>Thermomicrobiota</taxon>
        <taxon>Thermomicrobia</taxon>
        <taxon>Sphaerobacterales</taxon>
        <taxon>Sphaerobacterineae</taxon>
        <taxon>Sphaerobacteraceae</taxon>
        <taxon>Sphaerobacter</taxon>
    </lineage>
</organism>
<reference evidence="3 4" key="2">
    <citation type="journal article" date="2010" name="Stand. Genomic Sci.">
        <title>Complete genome sequence of Desulfohalobium retbaense type strain (HR(100)).</title>
        <authorList>
            <person name="Spring S."/>
            <person name="Nolan M."/>
            <person name="Lapidus A."/>
            <person name="Glavina Del Rio T."/>
            <person name="Copeland A."/>
            <person name="Tice H."/>
            <person name="Cheng J.F."/>
            <person name="Lucas S."/>
            <person name="Land M."/>
            <person name="Chen F."/>
            <person name="Bruce D."/>
            <person name="Goodwin L."/>
            <person name="Pitluck S."/>
            <person name="Ivanova N."/>
            <person name="Mavromatis K."/>
            <person name="Mikhailova N."/>
            <person name="Pati A."/>
            <person name="Chen A."/>
            <person name="Palaniappan K."/>
            <person name="Hauser L."/>
            <person name="Chang Y.J."/>
            <person name="Jeffries C.D."/>
            <person name="Munk C."/>
            <person name="Kiss H."/>
            <person name="Chain P."/>
            <person name="Han C."/>
            <person name="Brettin T."/>
            <person name="Detter J.C."/>
            <person name="Schuler E."/>
            <person name="Goker M."/>
            <person name="Rohde M."/>
            <person name="Bristow J."/>
            <person name="Eisen J.A."/>
            <person name="Markowitz V."/>
            <person name="Hugenholtz P."/>
            <person name="Kyrpides N.C."/>
            <person name="Klenk H.P."/>
        </authorList>
    </citation>
    <scope>NUCLEOTIDE SEQUENCE [LARGE SCALE GENOMIC DNA]</scope>
    <source>
        <strain evidence="4">ATCC 49802 / DSM 20745 / S 6022</strain>
    </source>
</reference>
<protein>
    <recommendedName>
        <fullName evidence="2">DUF58 domain-containing protein</fullName>
    </recommendedName>
</protein>
<feature type="transmembrane region" description="Helical" evidence="1">
    <location>
        <begin position="6"/>
        <end position="24"/>
    </location>
</feature>
<evidence type="ECO:0000313" key="3">
    <source>
        <dbReference type="EMBL" id="ACZ39552.1"/>
    </source>
</evidence>
<reference evidence="4" key="1">
    <citation type="submission" date="2009-11" db="EMBL/GenBank/DDBJ databases">
        <title>The complete chromosome 1 of Sphaerobacter thermophilus DSM 20745.</title>
        <authorList>
            <person name="Lucas S."/>
            <person name="Copeland A."/>
            <person name="Lapidus A."/>
            <person name="Glavina del Rio T."/>
            <person name="Dalin E."/>
            <person name="Tice H."/>
            <person name="Bruce D."/>
            <person name="Goodwin L."/>
            <person name="Pitluck S."/>
            <person name="Kyrpides N."/>
            <person name="Mavromatis K."/>
            <person name="Ivanova N."/>
            <person name="Mikhailova N."/>
            <person name="LaButti K.M."/>
            <person name="Clum A."/>
            <person name="Sun H.I."/>
            <person name="Brettin T."/>
            <person name="Detter J.C."/>
            <person name="Han C."/>
            <person name="Larimer F."/>
            <person name="Land M."/>
            <person name="Hauser L."/>
            <person name="Markowitz V."/>
            <person name="Cheng J.F."/>
            <person name="Hugenholtz P."/>
            <person name="Woyke T."/>
            <person name="Wu D."/>
            <person name="Steenblock K."/>
            <person name="Schneider S."/>
            <person name="Pukall R."/>
            <person name="Goeker M."/>
            <person name="Klenk H.P."/>
            <person name="Eisen J.A."/>
        </authorList>
    </citation>
    <scope>NUCLEOTIDE SEQUENCE [LARGE SCALE GENOMIC DNA]</scope>
    <source>
        <strain evidence="4">ATCC 49802 / DSM 20745 / S 6022</strain>
    </source>
</reference>
<dbReference type="FunCoup" id="D1C600">
    <property type="interactions" value="109"/>
</dbReference>
<dbReference type="AlphaFoldDB" id="D1C600"/>
<keyword evidence="1" id="KW-1133">Transmembrane helix</keyword>
<evidence type="ECO:0000256" key="1">
    <source>
        <dbReference type="SAM" id="Phobius"/>
    </source>
</evidence>
<evidence type="ECO:0000313" key="4">
    <source>
        <dbReference type="Proteomes" id="UP000002027"/>
    </source>
</evidence>
<dbReference type="InterPro" id="IPR002881">
    <property type="entry name" value="DUF58"/>
</dbReference>